<proteinExistence type="predicted"/>
<dbReference type="AlphaFoldDB" id="U7QJD4"/>
<feature type="compositionally biased region" description="Polar residues" evidence="1">
    <location>
        <begin position="152"/>
        <end position="176"/>
    </location>
</feature>
<sequence>SQTPGRMNLFNMGKSHALIDYAHNPASYEALAGFVRNWQGVRIGVVGGPGDRRDEDFVTLGKLAAEMFDQIVIKEDDDTRGRERGNAADLIREGIEQVLSRVPDPRVSYETILNETEAIETTLDRAPEGGLVVILPESVTRAISLIEARNPISDSPTGQNGTASAPYSTNLKPSQV</sequence>
<feature type="domain" description="Mur ligase C-terminal" evidence="2">
    <location>
        <begin position="5"/>
        <end position="136"/>
    </location>
</feature>
<dbReference type="SUPFAM" id="SSF53244">
    <property type="entry name" value="MurD-like peptide ligases, peptide-binding domain"/>
    <property type="match status" value="1"/>
</dbReference>
<dbReference type="Pfam" id="PF02875">
    <property type="entry name" value="Mur_ligase_C"/>
    <property type="match status" value="1"/>
</dbReference>
<dbReference type="EMBL" id="AUZM01000035">
    <property type="protein sequence ID" value="ERT06531.1"/>
    <property type="molecule type" value="Genomic_DNA"/>
</dbReference>
<dbReference type="PANTHER" id="PTHR23135:SF18">
    <property type="entry name" value="CYANOPHYCIN SYNTHETASE"/>
    <property type="match status" value="1"/>
</dbReference>
<feature type="region of interest" description="Disordered" evidence="1">
    <location>
        <begin position="151"/>
        <end position="176"/>
    </location>
</feature>
<dbReference type="PATRIC" id="fig|1348334.3.peg.3426"/>
<organism evidence="3 4">
    <name type="scientific">Lyngbya aestuarii BL J</name>
    <dbReference type="NCBI Taxonomy" id="1348334"/>
    <lineage>
        <taxon>Bacteria</taxon>
        <taxon>Bacillati</taxon>
        <taxon>Cyanobacteriota</taxon>
        <taxon>Cyanophyceae</taxon>
        <taxon>Oscillatoriophycideae</taxon>
        <taxon>Oscillatoriales</taxon>
        <taxon>Microcoleaceae</taxon>
        <taxon>Lyngbya</taxon>
    </lineage>
</organism>
<protein>
    <submittedName>
        <fullName evidence="3">Mur ligase family, glutamate ligase domain protein</fullName>
    </submittedName>
</protein>
<dbReference type="PANTHER" id="PTHR23135">
    <property type="entry name" value="MUR LIGASE FAMILY MEMBER"/>
    <property type="match status" value="1"/>
</dbReference>
<evidence type="ECO:0000313" key="4">
    <source>
        <dbReference type="Proteomes" id="UP000017127"/>
    </source>
</evidence>
<accession>U7QJD4</accession>
<dbReference type="RefSeq" id="WP_023067260.1">
    <property type="nucleotide sequence ID" value="NZ_AUZM01000035.1"/>
</dbReference>
<keyword evidence="3" id="KW-0436">Ligase</keyword>
<dbReference type="GO" id="GO:0016881">
    <property type="term" value="F:acid-amino acid ligase activity"/>
    <property type="evidence" value="ECO:0007669"/>
    <property type="project" value="InterPro"/>
</dbReference>
<evidence type="ECO:0000256" key="1">
    <source>
        <dbReference type="SAM" id="MobiDB-lite"/>
    </source>
</evidence>
<dbReference type="Gene3D" id="3.90.190.20">
    <property type="entry name" value="Mur ligase, C-terminal domain"/>
    <property type="match status" value="1"/>
</dbReference>
<dbReference type="InterPro" id="IPR036615">
    <property type="entry name" value="Mur_ligase_C_dom_sf"/>
</dbReference>
<dbReference type="InterPro" id="IPR004101">
    <property type="entry name" value="Mur_ligase_C"/>
</dbReference>
<evidence type="ECO:0000313" key="3">
    <source>
        <dbReference type="EMBL" id="ERT06531.1"/>
    </source>
</evidence>
<gene>
    <name evidence="3" type="ORF">M595_3542</name>
</gene>
<name>U7QJD4_9CYAN</name>
<comment type="caution">
    <text evidence="3">The sequence shown here is derived from an EMBL/GenBank/DDBJ whole genome shotgun (WGS) entry which is preliminary data.</text>
</comment>
<evidence type="ECO:0000259" key="2">
    <source>
        <dbReference type="Pfam" id="PF02875"/>
    </source>
</evidence>
<feature type="non-terminal residue" evidence="3">
    <location>
        <position position="1"/>
    </location>
</feature>
<dbReference type="Proteomes" id="UP000017127">
    <property type="component" value="Unassembled WGS sequence"/>
</dbReference>
<keyword evidence="4" id="KW-1185">Reference proteome</keyword>
<reference evidence="3 4" key="1">
    <citation type="journal article" date="2013" name="Front. Microbiol.">
        <title>Comparative genomic analyses of the cyanobacterium, Lyngbya aestuarii BL J, a powerful hydrogen producer.</title>
        <authorList>
            <person name="Kothari A."/>
            <person name="Vaughn M."/>
            <person name="Garcia-Pichel F."/>
        </authorList>
    </citation>
    <scope>NUCLEOTIDE SEQUENCE [LARGE SCALE GENOMIC DNA]</scope>
    <source>
        <strain evidence="3 4">BL J</strain>
    </source>
</reference>